<evidence type="ECO:0000313" key="3">
    <source>
        <dbReference type="Proteomes" id="UP000775872"/>
    </source>
</evidence>
<feature type="compositionally biased region" description="Acidic residues" evidence="1">
    <location>
        <begin position="260"/>
        <end position="273"/>
    </location>
</feature>
<accession>A0A9P0E8L4</accession>
<dbReference type="Proteomes" id="UP000775872">
    <property type="component" value="Unassembled WGS sequence"/>
</dbReference>
<proteinExistence type="predicted"/>
<dbReference type="OrthoDB" id="5410365at2759"/>
<dbReference type="EMBL" id="CABFOC020000015">
    <property type="protein sequence ID" value="CAH0046701.1"/>
    <property type="molecule type" value="Genomic_DNA"/>
</dbReference>
<reference evidence="2" key="1">
    <citation type="submission" date="2021-10" db="EMBL/GenBank/DDBJ databases">
        <authorList>
            <person name="Piombo E."/>
        </authorList>
    </citation>
    <scope>NUCLEOTIDE SEQUENCE</scope>
</reference>
<evidence type="ECO:0000313" key="2">
    <source>
        <dbReference type="EMBL" id="CAH0046701.1"/>
    </source>
</evidence>
<comment type="caution">
    <text evidence="2">The sequence shown here is derived from an EMBL/GenBank/DDBJ whole genome shotgun (WGS) entry which is preliminary data.</text>
</comment>
<feature type="region of interest" description="Disordered" evidence="1">
    <location>
        <begin position="251"/>
        <end position="273"/>
    </location>
</feature>
<keyword evidence="3" id="KW-1185">Reference proteome</keyword>
<organism evidence="2 3">
    <name type="scientific">Clonostachys solani</name>
    <dbReference type="NCBI Taxonomy" id="160281"/>
    <lineage>
        <taxon>Eukaryota</taxon>
        <taxon>Fungi</taxon>
        <taxon>Dikarya</taxon>
        <taxon>Ascomycota</taxon>
        <taxon>Pezizomycotina</taxon>
        <taxon>Sordariomycetes</taxon>
        <taxon>Hypocreomycetidae</taxon>
        <taxon>Hypocreales</taxon>
        <taxon>Bionectriaceae</taxon>
        <taxon>Clonostachys</taxon>
    </lineage>
</organism>
<dbReference type="AlphaFoldDB" id="A0A9P0E8L4"/>
<protein>
    <submittedName>
        <fullName evidence="2">Uncharacterized protein</fullName>
    </submittedName>
</protein>
<gene>
    <name evidence="2" type="ORF">CSOL1703_00012936</name>
</gene>
<evidence type="ECO:0000256" key="1">
    <source>
        <dbReference type="SAM" id="MobiDB-lite"/>
    </source>
</evidence>
<sequence>MAAQAGRFFVLDEPVPSGEIESFMGRLVTCVTSPLLNYAPSNYPGVPDHNTNDIIPSILPTPSISTSNGEEATVFAKKGIFVKLSSIFNIEIGNNRGETRRLECRVAKRYRLPNADQHFKQLMSNQHYAKDAQALLAQSSSKEAYFITGFLTATDATWTIEAAESKGADAALGVSPVSAAAGGVSVPGLPYVSFGANGSRGFGRSGQRHVAEEEIIAVSYSVVRNSSKLDYSSMSIRQSLFIGLPKRAKSHHLTMGPKDDQEEEFDWDSEDEDSDVKALENVAANEKRQDQEHIEISTKLIEGGEGDLYIIIV</sequence>
<name>A0A9P0E8L4_9HYPO</name>